<dbReference type="SUPFAM" id="SSF52540">
    <property type="entry name" value="P-loop containing nucleoside triphosphate hydrolases"/>
    <property type="match status" value="1"/>
</dbReference>
<keyword evidence="4" id="KW-1003">Cell membrane</keyword>
<proteinExistence type="inferred from homology"/>
<protein>
    <submittedName>
        <fullName evidence="9">ABC transporter ATP-binding protein</fullName>
    </submittedName>
</protein>
<dbReference type="Pfam" id="PF00005">
    <property type="entry name" value="ABC_tran"/>
    <property type="match status" value="1"/>
</dbReference>
<dbReference type="PROSITE" id="PS50893">
    <property type="entry name" value="ABC_TRANSPORTER_2"/>
    <property type="match status" value="1"/>
</dbReference>
<evidence type="ECO:0000313" key="10">
    <source>
        <dbReference type="Proteomes" id="UP000474757"/>
    </source>
</evidence>
<evidence type="ECO:0000313" key="9">
    <source>
        <dbReference type="EMBL" id="NDV00541.1"/>
    </source>
</evidence>
<name>A0A6B2JH22_9RHOB</name>
<comment type="caution">
    <text evidence="9">The sequence shown here is derived from an EMBL/GenBank/DDBJ whole genome shotgun (WGS) entry which is preliminary data.</text>
</comment>
<keyword evidence="6 9" id="KW-0067">ATP-binding</keyword>
<evidence type="ECO:0000256" key="1">
    <source>
        <dbReference type="ARBA" id="ARBA00004417"/>
    </source>
</evidence>
<accession>A0A6B2JH22</accession>
<keyword evidence="7" id="KW-0472">Membrane</keyword>
<evidence type="ECO:0000256" key="7">
    <source>
        <dbReference type="ARBA" id="ARBA00023136"/>
    </source>
</evidence>
<evidence type="ECO:0000256" key="5">
    <source>
        <dbReference type="ARBA" id="ARBA00022741"/>
    </source>
</evidence>
<dbReference type="CDD" id="cd03257">
    <property type="entry name" value="ABC_NikE_OppD_transporters"/>
    <property type="match status" value="1"/>
</dbReference>
<dbReference type="AlphaFoldDB" id="A0A6B2JH22"/>
<evidence type="ECO:0000256" key="4">
    <source>
        <dbReference type="ARBA" id="ARBA00022475"/>
    </source>
</evidence>
<organism evidence="9 10">
    <name type="scientific">Pseudoroseicyclus tamaricis</name>
    <dbReference type="NCBI Taxonomy" id="2705421"/>
    <lineage>
        <taxon>Bacteria</taxon>
        <taxon>Pseudomonadati</taxon>
        <taxon>Pseudomonadota</taxon>
        <taxon>Alphaproteobacteria</taxon>
        <taxon>Rhodobacterales</taxon>
        <taxon>Paracoccaceae</taxon>
        <taxon>Pseudoroseicyclus</taxon>
    </lineage>
</organism>
<dbReference type="GO" id="GO:0005524">
    <property type="term" value="F:ATP binding"/>
    <property type="evidence" value="ECO:0007669"/>
    <property type="project" value="UniProtKB-KW"/>
</dbReference>
<evidence type="ECO:0000256" key="2">
    <source>
        <dbReference type="ARBA" id="ARBA00005417"/>
    </source>
</evidence>
<keyword evidence="10" id="KW-1185">Reference proteome</keyword>
<dbReference type="GO" id="GO:0016887">
    <property type="term" value="F:ATP hydrolysis activity"/>
    <property type="evidence" value="ECO:0007669"/>
    <property type="project" value="InterPro"/>
</dbReference>
<comment type="similarity">
    <text evidence="2">Belongs to the ABC transporter superfamily.</text>
</comment>
<dbReference type="Proteomes" id="UP000474757">
    <property type="component" value="Unassembled WGS sequence"/>
</dbReference>
<dbReference type="GO" id="GO:0005886">
    <property type="term" value="C:plasma membrane"/>
    <property type="evidence" value="ECO:0007669"/>
    <property type="project" value="UniProtKB-SubCell"/>
</dbReference>
<evidence type="ECO:0000256" key="6">
    <source>
        <dbReference type="ARBA" id="ARBA00022840"/>
    </source>
</evidence>
<comment type="subcellular location">
    <subcellularLocation>
        <location evidence="1">Cell inner membrane</location>
        <topology evidence="1">Peripheral membrane protein</topology>
    </subcellularLocation>
</comment>
<keyword evidence="3" id="KW-0813">Transport</keyword>
<dbReference type="RefSeq" id="WP_163890960.1">
    <property type="nucleotide sequence ID" value="NZ_JAAFYS010000001.1"/>
</dbReference>
<evidence type="ECO:0000256" key="3">
    <source>
        <dbReference type="ARBA" id="ARBA00022448"/>
    </source>
</evidence>
<dbReference type="InterPro" id="IPR050388">
    <property type="entry name" value="ABC_Ni/Peptide_Import"/>
</dbReference>
<dbReference type="PANTHER" id="PTHR43297">
    <property type="entry name" value="OLIGOPEPTIDE TRANSPORT ATP-BINDING PROTEIN APPD"/>
    <property type="match status" value="1"/>
</dbReference>
<keyword evidence="5" id="KW-0547">Nucleotide-binding</keyword>
<dbReference type="SMART" id="SM00382">
    <property type="entry name" value="AAA"/>
    <property type="match status" value="1"/>
</dbReference>
<dbReference type="PANTHER" id="PTHR43297:SF2">
    <property type="entry name" value="DIPEPTIDE TRANSPORT ATP-BINDING PROTEIN DPPD"/>
    <property type="match status" value="1"/>
</dbReference>
<sequence>MSALLTIEDLTVAFPRDGGGEELAVRGVNLTMGREKVGIVGESGSGKSLTARCILGVQAVHARCTARAMRFDGVDLLTATPRQMRSLRGGRIGMVMQDPRHALDPVQRIGDQIVEAIRLGDRKISRRDAWAKARNMLESVEIREPDRVMRLYPHEVSGGMGQRVMIAIVFVREPDLLIADEVTSALDVTVSARILELLDEMVTRRNMGLIFISHDLNLVSRFCDRVLVMYAGRVVEEIAAADLHNAQHPYTQGLLACMPQIGGPQEPLPVLQRQESWREEGAGA</sequence>
<dbReference type="InterPro" id="IPR003439">
    <property type="entry name" value="ABC_transporter-like_ATP-bd"/>
</dbReference>
<reference evidence="9 10" key="1">
    <citation type="submission" date="2020-02" db="EMBL/GenBank/DDBJ databases">
        <title>Pseudoroseicyclus tamarix, sp. nov., isolated from offshore sediment of a Tamarix chinensis forest.</title>
        <authorList>
            <person name="Gai Y."/>
        </authorList>
    </citation>
    <scope>NUCLEOTIDE SEQUENCE [LARGE SCALE GENOMIC DNA]</scope>
    <source>
        <strain evidence="9 10">CLL3-39</strain>
    </source>
</reference>
<dbReference type="InterPro" id="IPR003593">
    <property type="entry name" value="AAA+_ATPase"/>
</dbReference>
<gene>
    <name evidence="9" type="ORF">GZA08_06110</name>
</gene>
<evidence type="ECO:0000259" key="8">
    <source>
        <dbReference type="PROSITE" id="PS50893"/>
    </source>
</evidence>
<dbReference type="Gene3D" id="3.40.50.300">
    <property type="entry name" value="P-loop containing nucleotide triphosphate hydrolases"/>
    <property type="match status" value="1"/>
</dbReference>
<dbReference type="InterPro" id="IPR027417">
    <property type="entry name" value="P-loop_NTPase"/>
</dbReference>
<feature type="domain" description="ABC transporter" evidence="8">
    <location>
        <begin position="5"/>
        <end position="256"/>
    </location>
</feature>
<dbReference type="EMBL" id="JAAGAB010000001">
    <property type="protein sequence ID" value="NDV00541.1"/>
    <property type="molecule type" value="Genomic_DNA"/>
</dbReference>